<proteinExistence type="predicted"/>
<sequence>MISKAAKPLRPPRLRMKDELLKVFLRAPESPDLAPFLEKTFHGTSPTIAAQRAPRSAAAAASDMLTLGFEDELTEEEELKLELESVKRERRALMDSLAALKADQGSAGNERQMADIARLRHELKSKQEKVNELKQAREASDAEGKLVRLALTSKDCTALMPDGGPTAQARIHALEGELSSLDSELAEADAQHRLYTLREHFVQDQKVREARAALDAFTEDHVVLTSHMHMARFAREAAERDLAAAKAQREAVRSDWQRKLQDCRREVRSIEHRQKREAEAEEQRRAKQAEIDAQRREKAAAKRLEQDAFERQLQARATIQL</sequence>
<keyword evidence="1" id="KW-0175">Coiled coil</keyword>
<organism evidence="3 4">
    <name type="scientific">Coccomyxa viridis</name>
    <dbReference type="NCBI Taxonomy" id="1274662"/>
    <lineage>
        <taxon>Eukaryota</taxon>
        <taxon>Viridiplantae</taxon>
        <taxon>Chlorophyta</taxon>
        <taxon>core chlorophytes</taxon>
        <taxon>Trebouxiophyceae</taxon>
        <taxon>Trebouxiophyceae incertae sedis</taxon>
        <taxon>Coccomyxaceae</taxon>
        <taxon>Coccomyxa</taxon>
    </lineage>
</organism>
<name>A0AAV1HR75_9CHLO</name>
<protein>
    <submittedName>
        <fullName evidence="3">Uncharacterized protein</fullName>
    </submittedName>
</protein>
<reference evidence="3 4" key="1">
    <citation type="submission" date="2023-10" db="EMBL/GenBank/DDBJ databases">
        <authorList>
            <person name="Maclean D."/>
            <person name="Macfadyen A."/>
        </authorList>
    </citation>
    <scope>NUCLEOTIDE SEQUENCE [LARGE SCALE GENOMIC DNA]</scope>
</reference>
<evidence type="ECO:0000256" key="1">
    <source>
        <dbReference type="SAM" id="Coils"/>
    </source>
</evidence>
<keyword evidence="4" id="KW-1185">Reference proteome</keyword>
<dbReference type="AlphaFoldDB" id="A0AAV1HR75"/>
<comment type="caution">
    <text evidence="3">The sequence shown here is derived from an EMBL/GenBank/DDBJ whole genome shotgun (WGS) entry which is preliminary data.</text>
</comment>
<dbReference type="Proteomes" id="UP001314263">
    <property type="component" value="Unassembled WGS sequence"/>
</dbReference>
<accession>A0AAV1HR75</accession>
<evidence type="ECO:0000313" key="4">
    <source>
        <dbReference type="Proteomes" id="UP001314263"/>
    </source>
</evidence>
<gene>
    <name evidence="3" type="ORF">CVIRNUC_000755</name>
</gene>
<feature type="coiled-coil region" evidence="1">
    <location>
        <begin position="69"/>
        <end position="143"/>
    </location>
</feature>
<evidence type="ECO:0000313" key="3">
    <source>
        <dbReference type="EMBL" id="CAK0736496.1"/>
    </source>
</evidence>
<dbReference type="EMBL" id="CAUYUE010000001">
    <property type="protein sequence ID" value="CAK0736496.1"/>
    <property type="molecule type" value="Genomic_DNA"/>
</dbReference>
<evidence type="ECO:0000256" key="2">
    <source>
        <dbReference type="SAM" id="MobiDB-lite"/>
    </source>
</evidence>
<feature type="region of interest" description="Disordered" evidence="2">
    <location>
        <begin position="273"/>
        <end position="298"/>
    </location>
</feature>